<proteinExistence type="predicted"/>
<name>A0A1F5DNL4_9BACT</name>
<dbReference type="Pfam" id="PF13177">
    <property type="entry name" value="DNA_pol3_delta2"/>
    <property type="match status" value="1"/>
</dbReference>
<dbReference type="PANTHER" id="PTHR11669:SF8">
    <property type="entry name" value="DNA POLYMERASE III SUBUNIT DELTA"/>
    <property type="match status" value="1"/>
</dbReference>
<dbReference type="EMBL" id="MEZT01000014">
    <property type="protein sequence ID" value="OGD56715.1"/>
    <property type="molecule type" value="Genomic_DNA"/>
</dbReference>
<dbReference type="GO" id="GO:0006261">
    <property type="term" value="P:DNA-templated DNA replication"/>
    <property type="evidence" value="ECO:0007669"/>
    <property type="project" value="TreeGrafter"/>
</dbReference>
<dbReference type="SUPFAM" id="SSF52540">
    <property type="entry name" value="P-loop containing nucleoside triphosphate hydrolases"/>
    <property type="match status" value="1"/>
</dbReference>
<evidence type="ECO:0000313" key="1">
    <source>
        <dbReference type="EMBL" id="OGD56715.1"/>
    </source>
</evidence>
<dbReference type="Gene3D" id="3.40.50.300">
    <property type="entry name" value="P-loop containing nucleotide triphosphate hydrolases"/>
    <property type="match status" value="1"/>
</dbReference>
<dbReference type="InterPro" id="IPR050238">
    <property type="entry name" value="DNA_Rep/Repair_Clamp_Loader"/>
</dbReference>
<gene>
    <name evidence="1" type="ORF">A2V71_04180</name>
</gene>
<dbReference type="PANTHER" id="PTHR11669">
    <property type="entry name" value="REPLICATION FACTOR C / DNA POLYMERASE III GAMMA-TAU SUBUNIT"/>
    <property type="match status" value="1"/>
</dbReference>
<protein>
    <recommendedName>
        <fullName evidence="3">DNA polymerase III subunit delta</fullName>
    </recommendedName>
</protein>
<dbReference type="InterPro" id="IPR027417">
    <property type="entry name" value="P-loop_NTPase"/>
</dbReference>
<dbReference type="Proteomes" id="UP000178764">
    <property type="component" value="Unassembled WGS sequence"/>
</dbReference>
<evidence type="ECO:0000313" key="2">
    <source>
        <dbReference type="Proteomes" id="UP000178764"/>
    </source>
</evidence>
<organism evidence="1 2">
    <name type="scientific">Candidatus Berkelbacteria bacterium RBG_13_40_8</name>
    <dbReference type="NCBI Taxonomy" id="1797467"/>
    <lineage>
        <taxon>Bacteria</taxon>
        <taxon>Candidatus Berkelbacteria</taxon>
    </lineage>
</organism>
<dbReference type="AlphaFoldDB" id="A0A1F5DNL4"/>
<sequence length="243" mass="27961">MKFLYLIMGSTPAQYYCRVIEKKCQNANLKKMAKVKYLTKISSKNSWLLIGKLDISELKRSFNVSEIDFFLLSEAIKITDIRELIHWINLKPLHGDIKLTVILGAERMTTEASNALLKTLEEPPRYASIILVTSEEKKILPTIASRCQKVRIPLMENVVPPEEYLSPEELSKMSIKEKFQWVGKVSEQNDVALILTLWQDYYRKKLLSGENVLEELKEISKAKDLLGTNISVKLLLENLTLIF</sequence>
<evidence type="ECO:0008006" key="3">
    <source>
        <dbReference type="Google" id="ProtNLM"/>
    </source>
</evidence>
<reference evidence="1 2" key="1">
    <citation type="journal article" date="2016" name="Nat. Commun.">
        <title>Thousands of microbial genomes shed light on interconnected biogeochemical processes in an aquifer system.</title>
        <authorList>
            <person name="Anantharaman K."/>
            <person name="Brown C.T."/>
            <person name="Hug L.A."/>
            <person name="Sharon I."/>
            <person name="Castelle C.J."/>
            <person name="Probst A.J."/>
            <person name="Thomas B.C."/>
            <person name="Singh A."/>
            <person name="Wilkins M.J."/>
            <person name="Karaoz U."/>
            <person name="Brodie E.L."/>
            <person name="Williams K.H."/>
            <person name="Hubbard S.S."/>
            <person name="Banfield J.F."/>
        </authorList>
    </citation>
    <scope>NUCLEOTIDE SEQUENCE [LARGE SCALE GENOMIC DNA]</scope>
</reference>
<comment type="caution">
    <text evidence="1">The sequence shown here is derived from an EMBL/GenBank/DDBJ whole genome shotgun (WGS) entry which is preliminary data.</text>
</comment>
<accession>A0A1F5DNL4</accession>